<evidence type="ECO:0000256" key="2">
    <source>
        <dbReference type="SAM" id="Phobius"/>
    </source>
</evidence>
<evidence type="ECO:0000313" key="4">
    <source>
        <dbReference type="Proteomes" id="UP000184159"/>
    </source>
</evidence>
<dbReference type="EMBL" id="FQUH01000002">
    <property type="protein sequence ID" value="SHE63665.1"/>
    <property type="molecule type" value="Genomic_DNA"/>
</dbReference>
<sequence length="227" mass="26191">MNIISLSVVLLSIICVISVWHLNRVLSPDNSRAKMAVRFVGSFSIVLVLLSGINQFNSNNSAKNIRKYELDLKVGENLAERRISILDNYFKVYMRSVVVSNYSMYQAGIKNLTEDEKRTLSWDQGVLPKRERERERERELESARESFEILQRQAREILDLSIRYPHRVPKQMTEWAKKTLNIKFLDLPNYINAYSDSLTVINYAKSLGSATGEAIQTVRTATEKLEK</sequence>
<reference evidence="4" key="1">
    <citation type="submission" date="2016-11" db="EMBL/GenBank/DDBJ databases">
        <authorList>
            <person name="Varghese N."/>
            <person name="Submissions S."/>
        </authorList>
    </citation>
    <scope>NUCLEOTIDE SEQUENCE [LARGE SCALE GENOMIC DNA]</scope>
    <source>
        <strain evidence="4">DSM 21264</strain>
    </source>
</reference>
<feature type="coiled-coil region" evidence="1">
    <location>
        <begin position="133"/>
        <end position="160"/>
    </location>
</feature>
<keyword evidence="4" id="KW-1185">Reference proteome</keyword>
<keyword evidence="2" id="KW-0472">Membrane</keyword>
<dbReference type="AlphaFoldDB" id="A0A1M4V3Z1"/>
<protein>
    <submittedName>
        <fullName evidence="3">Uncharacterized protein</fullName>
    </submittedName>
</protein>
<feature type="transmembrane region" description="Helical" evidence="2">
    <location>
        <begin position="35"/>
        <end position="53"/>
    </location>
</feature>
<gene>
    <name evidence="3" type="ORF">SAMN02745781_00628</name>
</gene>
<proteinExistence type="predicted"/>
<evidence type="ECO:0000256" key="1">
    <source>
        <dbReference type="SAM" id="Coils"/>
    </source>
</evidence>
<dbReference type="Proteomes" id="UP000184159">
    <property type="component" value="Unassembled WGS sequence"/>
</dbReference>
<keyword evidence="2" id="KW-0812">Transmembrane</keyword>
<accession>A0A1M4V3Z1</accession>
<keyword evidence="1" id="KW-0175">Coiled coil</keyword>
<organism evidence="3 4">
    <name type="scientific">Vibrio gazogenes DSM 21264 = NBRC 103151</name>
    <dbReference type="NCBI Taxonomy" id="1123492"/>
    <lineage>
        <taxon>Bacteria</taxon>
        <taxon>Pseudomonadati</taxon>
        <taxon>Pseudomonadota</taxon>
        <taxon>Gammaproteobacteria</taxon>
        <taxon>Vibrionales</taxon>
        <taxon>Vibrionaceae</taxon>
        <taxon>Vibrio</taxon>
    </lineage>
</organism>
<dbReference type="RefSeq" id="WP_131814862.1">
    <property type="nucleotide sequence ID" value="NZ_FQUH01000002.1"/>
</dbReference>
<name>A0A1M4V3Z1_VIBGA</name>
<keyword evidence="2" id="KW-1133">Transmembrane helix</keyword>
<feature type="transmembrane region" description="Helical" evidence="2">
    <location>
        <begin position="6"/>
        <end position="23"/>
    </location>
</feature>
<evidence type="ECO:0000313" key="3">
    <source>
        <dbReference type="EMBL" id="SHE63665.1"/>
    </source>
</evidence>